<dbReference type="SUPFAM" id="SSF111331">
    <property type="entry name" value="NAD kinase/diacylglycerol kinase-like"/>
    <property type="match status" value="1"/>
</dbReference>
<keyword evidence="2 6" id="KW-0418">Kinase</keyword>
<dbReference type="GO" id="GO:0005524">
    <property type="term" value="F:ATP binding"/>
    <property type="evidence" value="ECO:0007669"/>
    <property type="project" value="UniProtKB-KW"/>
</dbReference>
<feature type="binding site" evidence="6">
    <location>
        <position position="154"/>
    </location>
    <ligand>
        <name>NAD(+)</name>
        <dbReference type="ChEBI" id="CHEBI:57540"/>
    </ligand>
</feature>
<keyword evidence="6" id="KW-0547">Nucleotide-binding</keyword>
<dbReference type="PANTHER" id="PTHR20275:SF0">
    <property type="entry name" value="NAD KINASE"/>
    <property type="match status" value="1"/>
</dbReference>
<dbReference type="InterPro" id="IPR017438">
    <property type="entry name" value="ATP-NAD_kinase_N"/>
</dbReference>
<feature type="active site" description="Proton acceptor" evidence="6">
    <location>
        <position position="69"/>
    </location>
</feature>
<evidence type="ECO:0000256" key="4">
    <source>
        <dbReference type="ARBA" id="ARBA00023027"/>
    </source>
</evidence>
<comment type="catalytic activity">
    <reaction evidence="5 6">
        <text>NAD(+) + ATP = ADP + NADP(+) + H(+)</text>
        <dbReference type="Rhea" id="RHEA:18629"/>
        <dbReference type="ChEBI" id="CHEBI:15378"/>
        <dbReference type="ChEBI" id="CHEBI:30616"/>
        <dbReference type="ChEBI" id="CHEBI:57540"/>
        <dbReference type="ChEBI" id="CHEBI:58349"/>
        <dbReference type="ChEBI" id="CHEBI:456216"/>
        <dbReference type="EC" id="2.7.1.23"/>
    </reaction>
</comment>
<comment type="similarity">
    <text evidence="6">Belongs to the NAD kinase family.</text>
</comment>
<feature type="binding site" evidence="6">
    <location>
        <begin position="184"/>
        <end position="189"/>
    </location>
    <ligand>
        <name>NAD(+)</name>
        <dbReference type="ChEBI" id="CHEBI:57540"/>
    </ligand>
</feature>
<dbReference type="GO" id="GO:0051287">
    <property type="term" value="F:NAD binding"/>
    <property type="evidence" value="ECO:0007669"/>
    <property type="project" value="UniProtKB-ARBA"/>
</dbReference>
<comment type="caution">
    <text evidence="7">The sequence shown here is derived from an EMBL/GenBank/DDBJ whole genome shotgun (WGS) entry which is preliminary data.</text>
</comment>
<dbReference type="PANTHER" id="PTHR20275">
    <property type="entry name" value="NAD KINASE"/>
    <property type="match status" value="1"/>
</dbReference>
<evidence type="ECO:0000256" key="1">
    <source>
        <dbReference type="ARBA" id="ARBA00022679"/>
    </source>
</evidence>
<dbReference type="Pfam" id="PF01513">
    <property type="entry name" value="NAD_kinase"/>
    <property type="match status" value="1"/>
</dbReference>
<dbReference type="GO" id="GO:0019674">
    <property type="term" value="P:NAD+ metabolic process"/>
    <property type="evidence" value="ECO:0007669"/>
    <property type="project" value="InterPro"/>
</dbReference>
<feature type="binding site" evidence="6">
    <location>
        <position position="171"/>
    </location>
    <ligand>
        <name>NAD(+)</name>
        <dbReference type="ChEBI" id="CHEBI:57540"/>
    </ligand>
</feature>
<keyword evidence="4 6" id="KW-0520">NAD</keyword>
<dbReference type="NCBIfam" id="NF002306">
    <property type="entry name" value="PRK01231.1"/>
    <property type="match status" value="1"/>
</dbReference>
<keyword evidence="6" id="KW-0067">ATP-binding</keyword>
<dbReference type="RefSeq" id="WP_109721288.1">
    <property type="nucleotide sequence ID" value="NZ_QEQK01000015.1"/>
</dbReference>
<keyword evidence="1 6" id="KW-0808">Transferase</keyword>
<evidence type="ECO:0000313" key="8">
    <source>
        <dbReference type="Proteomes" id="UP000251800"/>
    </source>
</evidence>
<dbReference type="InterPro" id="IPR016064">
    <property type="entry name" value="NAD/diacylglycerol_kinase_sf"/>
</dbReference>
<dbReference type="GO" id="GO:0005737">
    <property type="term" value="C:cytoplasm"/>
    <property type="evidence" value="ECO:0007669"/>
    <property type="project" value="UniProtKB-SubCell"/>
</dbReference>
<evidence type="ECO:0000256" key="5">
    <source>
        <dbReference type="ARBA" id="ARBA00047925"/>
    </source>
</evidence>
<proteinExistence type="inferred from homology"/>
<dbReference type="OrthoDB" id="9774737at2"/>
<reference evidence="7 8" key="1">
    <citation type="submission" date="2018-05" db="EMBL/GenBank/DDBJ databases">
        <title>Abyssibacter profundi OUC007T gen. nov., sp. nov, a marine bacterium isolated from seawater of the Mariana Trench.</title>
        <authorList>
            <person name="Zhou S."/>
        </authorList>
    </citation>
    <scope>NUCLEOTIDE SEQUENCE [LARGE SCALE GENOMIC DNA]</scope>
    <source>
        <strain evidence="7 8">OUC007</strain>
    </source>
</reference>
<evidence type="ECO:0000313" key="7">
    <source>
        <dbReference type="EMBL" id="PWN54999.1"/>
    </source>
</evidence>
<gene>
    <name evidence="6" type="primary">nadK</name>
    <name evidence="7" type="ORF">DEH80_14785</name>
</gene>
<dbReference type="Proteomes" id="UP000251800">
    <property type="component" value="Unassembled WGS sequence"/>
</dbReference>
<dbReference type="GO" id="GO:0006741">
    <property type="term" value="P:NADP+ biosynthetic process"/>
    <property type="evidence" value="ECO:0007669"/>
    <property type="project" value="UniProtKB-UniRule"/>
</dbReference>
<dbReference type="GO" id="GO:0046872">
    <property type="term" value="F:metal ion binding"/>
    <property type="evidence" value="ECO:0007669"/>
    <property type="project" value="UniProtKB-UniRule"/>
</dbReference>
<organism evidence="7 8">
    <name type="scientific">Abyssibacter profundi</name>
    <dbReference type="NCBI Taxonomy" id="2182787"/>
    <lineage>
        <taxon>Bacteria</taxon>
        <taxon>Pseudomonadati</taxon>
        <taxon>Pseudomonadota</taxon>
        <taxon>Gammaproteobacteria</taxon>
        <taxon>Chromatiales</taxon>
        <taxon>Oceanococcaceae</taxon>
        <taxon>Abyssibacter</taxon>
    </lineage>
</organism>
<evidence type="ECO:0000256" key="3">
    <source>
        <dbReference type="ARBA" id="ARBA00022857"/>
    </source>
</evidence>
<feature type="binding site" evidence="6">
    <location>
        <position position="173"/>
    </location>
    <ligand>
        <name>NAD(+)</name>
        <dbReference type="ChEBI" id="CHEBI:57540"/>
    </ligand>
</feature>
<dbReference type="HAMAP" id="MF_00361">
    <property type="entry name" value="NAD_kinase"/>
    <property type="match status" value="1"/>
</dbReference>
<dbReference type="Gene3D" id="3.40.50.10330">
    <property type="entry name" value="Probable inorganic polyphosphate/atp-NAD kinase, domain 1"/>
    <property type="match status" value="1"/>
</dbReference>
<keyword evidence="3 6" id="KW-0521">NADP</keyword>
<comment type="caution">
    <text evidence="6">Lacks conserved residue(s) required for the propagation of feature annotation.</text>
</comment>
<dbReference type="InterPro" id="IPR002504">
    <property type="entry name" value="NADK"/>
</dbReference>
<dbReference type="EC" id="2.7.1.23" evidence="6"/>
<comment type="subcellular location">
    <subcellularLocation>
        <location evidence="6">Cytoplasm</location>
    </subcellularLocation>
</comment>
<dbReference type="Pfam" id="PF20143">
    <property type="entry name" value="NAD_kinase_C"/>
    <property type="match status" value="1"/>
</dbReference>
<evidence type="ECO:0000256" key="2">
    <source>
        <dbReference type="ARBA" id="ARBA00022777"/>
    </source>
</evidence>
<dbReference type="EMBL" id="QEQK01000015">
    <property type="protein sequence ID" value="PWN54999.1"/>
    <property type="molecule type" value="Genomic_DNA"/>
</dbReference>
<comment type="function">
    <text evidence="6">Involved in the regulation of the intracellular balance of NAD and NADP, and is a key enzyme in the biosynthesis of NADP. Catalyzes specifically the phosphorylation on 2'-hydroxyl of the adenosine moiety of NAD to yield NADP.</text>
</comment>
<sequence>MTEFRHVGIVAKRDDAAVLTTVERLARYLLNRGLSILPDAIAAPVTPAAPISRAEMGPQCDLCIVVGGDGTLLDAGRYMAPHDVPIVGVNRGRLGFMVDVSPDDMSARLDEILDGQGIREDRLMIEGHPDVQGDPIKRFLALNDVVVRNRAFARLLEFDTRINGEFVTRHRADGIVISTPTGSTAYALSSGGPIVHTGIDALTLVPICPHTLSDRPLVINANSELEVVVHGDNTEALVTWDGQVSHPLAGGDRIRIRASDKRLTLIHPPGYDYFHILRSKLHWGRGQA</sequence>
<dbReference type="InterPro" id="IPR017437">
    <property type="entry name" value="ATP-NAD_kinase_PpnK-typ_C"/>
</dbReference>
<name>A0A383XQU5_9GAMM</name>
<keyword evidence="8" id="KW-1185">Reference proteome</keyword>
<dbReference type="AlphaFoldDB" id="A0A383XQU5"/>
<protein>
    <recommendedName>
        <fullName evidence="6">NAD kinase</fullName>
        <ecNumber evidence="6">2.7.1.23</ecNumber>
    </recommendedName>
    <alternativeName>
        <fullName evidence="6">ATP-dependent NAD kinase</fullName>
    </alternativeName>
</protein>
<dbReference type="Gene3D" id="2.60.200.30">
    <property type="entry name" value="Probable inorganic polyphosphate/atp-NAD kinase, domain 2"/>
    <property type="match status" value="1"/>
</dbReference>
<accession>A0A383XQU5</accession>
<keyword evidence="6" id="KW-0963">Cytoplasm</keyword>
<comment type="cofactor">
    <cofactor evidence="6">
        <name>a divalent metal cation</name>
        <dbReference type="ChEBI" id="CHEBI:60240"/>
    </cofactor>
</comment>
<feature type="binding site" evidence="6">
    <location>
        <position position="243"/>
    </location>
    <ligand>
        <name>NAD(+)</name>
        <dbReference type="ChEBI" id="CHEBI:57540"/>
    </ligand>
</feature>
<evidence type="ECO:0000256" key="6">
    <source>
        <dbReference type="HAMAP-Rule" id="MF_00361"/>
    </source>
</evidence>
<dbReference type="GO" id="GO:0003951">
    <property type="term" value="F:NAD+ kinase activity"/>
    <property type="evidence" value="ECO:0007669"/>
    <property type="project" value="UniProtKB-UniRule"/>
</dbReference>
<feature type="binding site" evidence="6">
    <location>
        <begin position="143"/>
        <end position="144"/>
    </location>
    <ligand>
        <name>NAD(+)</name>
        <dbReference type="ChEBI" id="CHEBI:57540"/>
    </ligand>
</feature>
<feature type="binding site" evidence="6">
    <location>
        <begin position="69"/>
        <end position="70"/>
    </location>
    <ligand>
        <name>NAD(+)</name>
        <dbReference type="ChEBI" id="CHEBI:57540"/>
    </ligand>
</feature>